<reference evidence="2 3" key="1">
    <citation type="submission" date="2017-08" db="EMBL/GenBank/DDBJ databases">
        <title>Infants hospitalized years apart are colonized by the same room-sourced microbial strains.</title>
        <authorList>
            <person name="Brooks B."/>
            <person name="Olm M.R."/>
            <person name="Firek B.A."/>
            <person name="Baker R."/>
            <person name="Thomas B.C."/>
            <person name="Morowitz M.J."/>
            <person name="Banfield J.F."/>
        </authorList>
    </citation>
    <scope>NUCLEOTIDE SEQUENCE [LARGE SCALE GENOMIC DNA]</scope>
    <source>
        <strain evidence="2">S2_003_000_R2_14</strain>
    </source>
</reference>
<name>A0A2W5TVY1_9BACT</name>
<sequence length="313" mass="30325">MTNTCVACASDMSCTTPTTPACQMSGACAECSATNATVCAGNKPVCVTSMGFCGCNADGDCGDATSGRLCEGAVCQGGCALGRNDCAADQWCDVRDGGIGACIEQCASDSDCTAQLTHCDVGAVPAFCVECTNDAQCAAGSVCSPTTKTCVECTATNTSSCSATMNGAACLVSNTCGCVSDVDCGDVNSGRICDATTSKCTVGCSATGNGCPAMQTCSSGTCVTIVVDAGVGVDAGVEIDAGVEVDAGVMSDAGMPTGGRSGAGGAGGSMMMEEPMGGGGEAPSAPTGCGCTSVDPSLLIAALGLLLTRRSSR</sequence>
<feature type="region of interest" description="Disordered" evidence="1">
    <location>
        <begin position="252"/>
        <end position="284"/>
    </location>
</feature>
<evidence type="ECO:0000256" key="1">
    <source>
        <dbReference type="SAM" id="MobiDB-lite"/>
    </source>
</evidence>
<proteinExistence type="predicted"/>
<protein>
    <submittedName>
        <fullName evidence="2">Uncharacterized protein</fullName>
    </submittedName>
</protein>
<accession>A0A2W5TVY1</accession>
<evidence type="ECO:0000313" key="3">
    <source>
        <dbReference type="Proteomes" id="UP000249061"/>
    </source>
</evidence>
<evidence type="ECO:0000313" key="2">
    <source>
        <dbReference type="EMBL" id="PZR18592.1"/>
    </source>
</evidence>
<feature type="compositionally biased region" description="Gly residues" evidence="1">
    <location>
        <begin position="256"/>
        <end position="268"/>
    </location>
</feature>
<dbReference type="Proteomes" id="UP000249061">
    <property type="component" value="Unassembled WGS sequence"/>
</dbReference>
<dbReference type="EMBL" id="QFQP01000001">
    <property type="protein sequence ID" value="PZR18592.1"/>
    <property type="molecule type" value="Genomic_DNA"/>
</dbReference>
<dbReference type="AlphaFoldDB" id="A0A2W5TVY1"/>
<comment type="caution">
    <text evidence="2">The sequence shown here is derived from an EMBL/GenBank/DDBJ whole genome shotgun (WGS) entry which is preliminary data.</text>
</comment>
<gene>
    <name evidence="2" type="ORF">DI536_01545</name>
</gene>
<organism evidence="2 3">
    <name type="scientific">Archangium gephyra</name>
    <dbReference type="NCBI Taxonomy" id="48"/>
    <lineage>
        <taxon>Bacteria</taxon>
        <taxon>Pseudomonadati</taxon>
        <taxon>Myxococcota</taxon>
        <taxon>Myxococcia</taxon>
        <taxon>Myxococcales</taxon>
        <taxon>Cystobacterineae</taxon>
        <taxon>Archangiaceae</taxon>
        <taxon>Archangium</taxon>
    </lineage>
</organism>